<dbReference type="GO" id="GO:0005886">
    <property type="term" value="C:plasma membrane"/>
    <property type="evidence" value="ECO:0007669"/>
    <property type="project" value="UniProtKB-SubCell"/>
</dbReference>
<evidence type="ECO:0000313" key="12">
    <source>
        <dbReference type="Proteomes" id="UP000199759"/>
    </source>
</evidence>
<dbReference type="Pfam" id="PF01061">
    <property type="entry name" value="ABC2_membrane"/>
    <property type="match status" value="1"/>
</dbReference>
<evidence type="ECO:0000256" key="3">
    <source>
        <dbReference type="ARBA" id="ARBA00022448"/>
    </source>
</evidence>
<feature type="transmembrane region" description="Helical" evidence="9">
    <location>
        <begin position="21"/>
        <end position="41"/>
    </location>
</feature>
<feature type="transmembrane region" description="Helical" evidence="9">
    <location>
        <begin position="216"/>
        <end position="237"/>
    </location>
</feature>
<dbReference type="GO" id="GO:0015920">
    <property type="term" value="P:lipopolysaccharide transport"/>
    <property type="evidence" value="ECO:0007669"/>
    <property type="project" value="TreeGrafter"/>
</dbReference>
<evidence type="ECO:0000256" key="7">
    <source>
        <dbReference type="ARBA" id="ARBA00022989"/>
    </source>
</evidence>
<dbReference type="Proteomes" id="UP000199759">
    <property type="component" value="Unassembled WGS sequence"/>
</dbReference>
<comment type="similarity">
    <text evidence="2 9">Belongs to the ABC-2 integral membrane protein family.</text>
</comment>
<keyword evidence="3 9" id="KW-0813">Transport</keyword>
<evidence type="ECO:0000256" key="6">
    <source>
        <dbReference type="ARBA" id="ARBA00022692"/>
    </source>
</evidence>
<evidence type="ECO:0000256" key="4">
    <source>
        <dbReference type="ARBA" id="ARBA00022475"/>
    </source>
</evidence>
<keyword evidence="7 9" id="KW-1133">Transmembrane helix</keyword>
<evidence type="ECO:0000313" key="11">
    <source>
        <dbReference type="EMBL" id="SDM12869.1"/>
    </source>
</evidence>
<evidence type="ECO:0000256" key="5">
    <source>
        <dbReference type="ARBA" id="ARBA00022519"/>
    </source>
</evidence>
<gene>
    <name evidence="11" type="ORF">SAMN04488568_105109</name>
</gene>
<keyword evidence="12" id="KW-1185">Reference proteome</keyword>
<dbReference type="PROSITE" id="PS51012">
    <property type="entry name" value="ABC_TM2"/>
    <property type="match status" value="1"/>
</dbReference>
<evidence type="ECO:0000256" key="1">
    <source>
        <dbReference type="ARBA" id="ARBA00004429"/>
    </source>
</evidence>
<dbReference type="InterPro" id="IPR013525">
    <property type="entry name" value="ABC2_TM"/>
</dbReference>
<evidence type="ECO:0000256" key="8">
    <source>
        <dbReference type="ARBA" id="ARBA00023136"/>
    </source>
</evidence>
<reference evidence="11 12" key="1">
    <citation type="submission" date="2016-10" db="EMBL/GenBank/DDBJ databases">
        <authorList>
            <person name="de Groot N.N."/>
        </authorList>
    </citation>
    <scope>NUCLEOTIDE SEQUENCE [LARGE SCALE GENOMIC DNA]</scope>
    <source>
        <strain evidence="11 12">DSM 16077</strain>
    </source>
</reference>
<evidence type="ECO:0000256" key="2">
    <source>
        <dbReference type="ARBA" id="ARBA00007783"/>
    </source>
</evidence>
<organism evidence="11 12">
    <name type="scientific">Maricaulis salignorans</name>
    <dbReference type="NCBI Taxonomy" id="144026"/>
    <lineage>
        <taxon>Bacteria</taxon>
        <taxon>Pseudomonadati</taxon>
        <taxon>Pseudomonadota</taxon>
        <taxon>Alphaproteobacteria</taxon>
        <taxon>Maricaulales</taxon>
        <taxon>Maricaulaceae</taxon>
        <taxon>Maricaulis</taxon>
    </lineage>
</organism>
<dbReference type="STRING" id="144026.SAMN04488568_105109"/>
<name>A0A1G9QPD6_9PROT</name>
<keyword evidence="5" id="KW-0997">Cell inner membrane</keyword>
<accession>A0A1G9QPD6</accession>
<feature type="transmembrane region" description="Helical" evidence="9">
    <location>
        <begin position="132"/>
        <end position="153"/>
    </location>
</feature>
<keyword evidence="4 9" id="KW-1003">Cell membrane</keyword>
<dbReference type="GO" id="GO:0140359">
    <property type="term" value="F:ABC-type transporter activity"/>
    <property type="evidence" value="ECO:0007669"/>
    <property type="project" value="InterPro"/>
</dbReference>
<sequence length="245" mass="26583">MGQPAFQLVRRDIRAQYAGSGLGLVWALLEPLILATAFIFLRHSGMISIGDITLPYAVYAVTSLMVWQTCVDGINGGLNSITRMRPLLKTTQVSAGSVVWVVILTACFFHLFRLVVALGVALAFGIHDPVNLIAYGLLSFLAPFFGVAIGLLVAPFAELYRDLKILVSSALRPLLFVSGVIIPIPDQFSFLGVYNPIAVAISTARGALVDVGRVDYGLAGLWLAIMFIVFAIALFIFRRTLRIVL</sequence>
<dbReference type="AlphaFoldDB" id="A0A1G9QPD6"/>
<dbReference type="InterPro" id="IPR047817">
    <property type="entry name" value="ABC2_TM_bact-type"/>
</dbReference>
<evidence type="ECO:0000256" key="9">
    <source>
        <dbReference type="RuleBase" id="RU361157"/>
    </source>
</evidence>
<feature type="transmembrane region" description="Helical" evidence="9">
    <location>
        <begin position="56"/>
        <end position="78"/>
    </location>
</feature>
<dbReference type="EMBL" id="FNHG01000005">
    <property type="protein sequence ID" value="SDM12869.1"/>
    <property type="molecule type" value="Genomic_DNA"/>
</dbReference>
<keyword evidence="6 9" id="KW-0812">Transmembrane</keyword>
<proteinExistence type="inferred from homology"/>
<keyword evidence="8 9" id="KW-0472">Membrane</keyword>
<dbReference type="PANTHER" id="PTHR30413:SF8">
    <property type="entry name" value="TRANSPORT PERMEASE PROTEIN"/>
    <property type="match status" value="1"/>
</dbReference>
<feature type="domain" description="ABC transmembrane type-2" evidence="10">
    <location>
        <begin position="22"/>
        <end position="240"/>
    </location>
</feature>
<comment type="subcellular location">
    <subcellularLocation>
        <location evidence="1 9">Cell inner membrane</location>
        <topology evidence="1 9">Multi-pass membrane protein</topology>
    </subcellularLocation>
</comment>
<feature type="transmembrane region" description="Helical" evidence="9">
    <location>
        <begin position="98"/>
        <end position="126"/>
    </location>
</feature>
<evidence type="ECO:0000259" key="10">
    <source>
        <dbReference type="PROSITE" id="PS51012"/>
    </source>
</evidence>
<feature type="transmembrane region" description="Helical" evidence="9">
    <location>
        <begin position="165"/>
        <end position="184"/>
    </location>
</feature>
<protein>
    <recommendedName>
        <fullName evidence="9">Transport permease protein</fullName>
    </recommendedName>
</protein>
<dbReference type="PANTHER" id="PTHR30413">
    <property type="entry name" value="INNER MEMBRANE TRANSPORT PERMEASE"/>
    <property type="match status" value="1"/>
</dbReference>